<evidence type="ECO:0000313" key="2">
    <source>
        <dbReference type="Proteomes" id="UP000247584"/>
    </source>
</evidence>
<sequence length="113" mass="12974">MRRHDLGADAPDFYSGIVASPAANDCAVIREPALGSPANPYLTFPRLYHYRGGTSDRSFIAERLRVIPEADLHWVCGEYERRYMAGRGNRDSRRDANTWLHEYATQYRNRRAA</sequence>
<dbReference type="EMBL" id="QJSY01000001">
    <property type="protein sequence ID" value="PYE61139.1"/>
    <property type="molecule type" value="Genomic_DNA"/>
</dbReference>
<proteinExistence type="predicted"/>
<comment type="caution">
    <text evidence="1">The sequence shown here is derived from an EMBL/GenBank/DDBJ whole genome shotgun (WGS) entry which is preliminary data.</text>
</comment>
<reference evidence="1 2" key="1">
    <citation type="submission" date="2018-06" db="EMBL/GenBank/DDBJ databases">
        <title>Genomic Encyclopedia of Type Strains, Phase III (KMG-III): the genomes of soil and plant-associated and newly described type strains.</title>
        <authorList>
            <person name="Whitman W."/>
        </authorList>
    </citation>
    <scope>NUCLEOTIDE SEQUENCE [LARGE SCALE GENOMIC DNA]</scope>
    <source>
        <strain evidence="1 2">JC5</strain>
    </source>
</reference>
<organism evidence="1 2">
    <name type="scientific">Shewanella chilikensis</name>
    <dbReference type="NCBI Taxonomy" id="558541"/>
    <lineage>
        <taxon>Bacteria</taxon>
        <taxon>Pseudomonadati</taxon>
        <taxon>Pseudomonadota</taxon>
        <taxon>Gammaproteobacteria</taxon>
        <taxon>Alteromonadales</taxon>
        <taxon>Shewanellaceae</taxon>
        <taxon>Shewanella</taxon>
    </lineage>
</organism>
<keyword evidence="2" id="KW-1185">Reference proteome</keyword>
<protein>
    <submittedName>
        <fullName evidence="1">Uncharacterized protein</fullName>
    </submittedName>
</protein>
<name>A0ABX5PTK5_9GAMM</name>
<dbReference type="RefSeq" id="WP_101054436.1">
    <property type="nucleotide sequence ID" value="NZ_BMXX01000017.1"/>
</dbReference>
<gene>
    <name evidence="1" type="ORF">C8J23_101181</name>
</gene>
<dbReference type="Proteomes" id="UP000247584">
    <property type="component" value="Unassembled WGS sequence"/>
</dbReference>
<evidence type="ECO:0000313" key="1">
    <source>
        <dbReference type="EMBL" id="PYE61139.1"/>
    </source>
</evidence>
<accession>A0ABX5PTK5</accession>